<evidence type="ECO:0000256" key="12">
    <source>
        <dbReference type="RuleBase" id="RU000679"/>
    </source>
</evidence>
<keyword evidence="3 12" id="KW-0813">Transport</keyword>
<keyword evidence="9" id="KW-0472">Membrane</keyword>
<dbReference type="Proteomes" id="UP001054837">
    <property type="component" value="Unassembled WGS sequence"/>
</dbReference>
<dbReference type="AlphaFoldDB" id="A0AAV4RSF0"/>
<keyword evidence="8 12" id="KW-0406">Ion transport</keyword>
<dbReference type="InterPro" id="IPR001873">
    <property type="entry name" value="ENaC"/>
</dbReference>
<keyword evidence="6" id="KW-1133">Transmembrane helix</keyword>
<evidence type="ECO:0000313" key="13">
    <source>
        <dbReference type="EMBL" id="GIY23751.1"/>
    </source>
</evidence>
<comment type="subcellular location">
    <subcellularLocation>
        <location evidence="1">Membrane</location>
        <topology evidence="1">Multi-pass membrane protein</topology>
    </subcellularLocation>
</comment>
<dbReference type="GO" id="GO:0015280">
    <property type="term" value="F:ligand-gated sodium channel activity"/>
    <property type="evidence" value="ECO:0007669"/>
    <property type="project" value="TreeGrafter"/>
</dbReference>
<comment type="caution">
    <text evidence="13">The sequence shown here is derived from an EMBL/GenBank/DDBJ whole genome shotgun (WGS) entry which is preliminary data.</text>
</comment>
<dbReference type="Pfam" id="PF00858">
    <property type="entry name" value="ASC"/>
    <property type="match status" value="1"/>
</dbReference>
<reference evidence="13 14" key="1">
    <citation type="submission" date="2021-06" db="EMBL/GenBank/DDBJ databases">
        <title>Caerostris darwini draft genome.</title>
        <authorList>
            <person name="Kono N."/>
            <person name="Arakawa K."/>
        </authorList>
    </citation>
    <scope>NUCLEOTIDE SEQUENCE [LARGE SCALE GENOMIC DNA]</scope>
</reference>
<evidence type="ECO:0000256" key="1">
    <source>
        <dbReference type="ARBA" id="ARBA00004141"/>
    </source>
</evidence>
<keyword evidence="4 12" id="KW-0894">Sodium channel</keyword>
<keyword evidence="7" id="KW-0915">Sodium</keyword>
<keyword evidence="14" id="KW-1185">Reference proteome</keyword>
<dbReference type="PANTHER" id="PTHR11690">
    <property type="entry name" value="AMILORIDE-SENSITIVE SODIUM CHANNEL-RELATED"/>
    <property type="match status" value="1"/>
</dbReference>
<evidence type="ECO:0000256" key="4">
    <source>
        <dbReference type="ARBA" id="ARBA00022461"/>
    </source>
</evidence>
<gene>
    <name evidence="13" type="primary">asic4_7</name>
    <name evidence="13" type="ORF">CDAR_541311</name>
</gene>
<name>A0AAV4RSF0_9ARAC</name>
<evidence type="ECO:0000313" key="14">
    <source>
        <dbReference type="Proteomes" id="UP001054837"/>
    </source>
</evidence>
<organism evidence="13 14">
    <name type="scientific">Caerostris darwini</name>
    <dbReference type="NCBI Taxonomy" id="1538125"/>
    <lineage>
        <taxon>Eukaryota</taxon>
        <taxon>Metazoa</taxon>
        <taxon>Ecdysozoa</taxon>
        <taxon>Arthropoda</taxon>
        <taxon>Chelicerata</taxon>
        <taxon>Arachnida</taxon>
        <taxon>Araneae</taxon>
        <taxon>Araneomorphae</taxon>
        <taxon>Entelegynae</taxon>
        <taxon>Araneoidea</taxon>
        <taxon>Araneidae</taxon>
        <taxon>Caerostris</taxon>
    </lineage>
</organism>
<dbReference type="PANTHER" id="PTHR11690:SF248">
    <property type="entry name" value="PICKPOCKET 17, ISOFORM A"/>
    <property type="match status" value="1"/>
</dbReference>
<dbReference type="GO" id="GO:0005886">
    <property type="term" value="C:plasma membrane"/>
    <property type="evidence" value="ECO:0007669"/>
    <property type="project" value="TreeGrafter"/>
</dbReference>
<evidence type="ECO:0000256" key="5">
    <source>
        <dbReference type="ARBA" id="ARBA00022692"/>
    </source>
</evidence>
<evidence type="ECO:0000256" key="6">
    <source>
        <dbReference type="ARBA" id="ARBA00022989"/>
    </source>
</evidence>
<keyword evidence="5 12" id="KW-0812">Transmembrane</keyword>
<protein>
    <submittedName>
        <fullName evidence="13">Acid-sensing ion channel 4</fullName>
    </submittedName>
</protein>
<evidence type="ECO:0000256" key="9">
    <source>
        <dbReference type="ARBA" id="ARBA00023136"/>
    </source>
</evidence>
<evidence type="ECO:0000256" key="7">
    <source>
        <dbReference type="ARBA" id="ARBA00023053"/>
    </source>
</evidence>
<dbReference type="Gene3D" id="2.60.470.10">
    <property type="entry name" value="Acid-sensing ion channels like domains"/>
    <property type="match status" value="1"/>
</dbReference>
<dbReference type="PRINTS" id="PR01078">
    <property type="entry name" value="AMINACHANNEL"/>
</dbReference>
<sequence length="337" mass="38053">MDVKIFKERKILKRNLVNRPCPDKEPDNFGLANLSDSSIFAVSQIGHSSYKILWTVVLVGCLVGSVCRIHTVCHCFWQYPAVVNFQINLRQELDFPAVTVCNLNRMKITNPLLVDIGSSLVISERRSLQQCRKDANDESDEFALKFLMDYYKMEENERFLLGTNISEFLEGCSFNGKLCSSNSLSHFTNFRYGNCFSFNKALQNAESLRTTQTGFGSGLLLKLNLLSVFYSSTSHTVGAKVVVHDPKETPNVEEDGFILLPGYETSISLQQTVHRRLPDPYKDHCFDYGSQTGGSRNANQQKCLRSLVHAGTKFCEMRLHRSDAGRQEPPASLQPNE</sequence>
<evidence type="ECO:0000256" key="8">
    <source>
        <dbReference type="ARBA" id="ARBA00023065"/>
    </source>
</evidence>
<dbReference type="EMBL" id="BPLQ01006580">
    <property type="protein sequence ID" value="GIY23751.1"/>
    <property type="molecule type" value="Genomic_DNA"/>
</dbReference>
<accession>A0AAV4RSF0</accession>
<proteinExistence type="inferred from homology"/>
<evidence type="ECO:0000256" key="3">
    <source>
        <dbReference type="ARBA" id="ARBA00022448"/>
    </source>
</evidence>
<evidence type="ECO:0000256" key="10">
    <source>
        <dbReference type="ARBA" id="ARBA00023201"/>
    </source>
</evidence>
<keyword evidence="10 12" id="KW-0739">Sodium transport</keyword>
<evidence type="ECO:0000256" key="11">
    <source>
        <dbReference type="ARBA" id="ARBA00023303"/>
    </source>
</evidence>
<evidence type="ECO:0000256" key="2">
    <source>
        <dbReference type="ARBA" id="ARBA00007193"/>
    </source>
</evidence>
<keyword evidence="11 12" id="KW-0407">Ion channel</keyword>
<comment type="similarity">
    <text evidence="2 12">Belongs to the amiloride-sensitive sodium channel (TC 1.A.6) family.</text>
</comment>